<organism evidence="3 4">
    <name type="scientific">Minwuia thermotolerans</name>
    <dbReference type="NCBI Taxonomy" id="2056226"/>
    <lineage>
        <taxon>Bacteria</taxon>
        <taxon>Pseudomonadati</taxon>
        <taxon>Pseudomonadota</taxon>
        <taxon>Alphaproteobacteria</taxon>
        <taxon>Minwuiales</taxon>
        <taxon>Minwuiaceae</taxon>
        <taxon>Minwuia</taxon>
    </lineage>
</organism>
<keyword evidence="4" id="KW-1185">Reference proteome</keyword>
<reference evidence="3 4" key="1">
    <citation type="submission" date="2017-11" db="EMBL/GenBank/DDBJ databases">
        <title>Draft genome sequence of Rhizobiales bacterium SY3-13.</title>
        <authorList>
            <person name="Sun C."/>
        </authorList>
    </citation>
    <scope>NUCLEOTIDE SEQUENCE [LARGE SCALE GENOMIC DNA]</scope>
    <source>
        <strain evidence="3 4">SY3-13</strain>
    </source>
</reference>
<dbReference type="EMBL" id="PHIG01000018">
    <property type="protein sequence ID" value="PJK30731.1"/>
    <property type="molecule type" value="Genomic_DNA"/>
</dbReference>
<accession>A0A2M9G4U1</accession>
<comment type="caution">
    <text evidence="3">The sequence shown here is derived from an EMBL/GenBank/DDBJ whole genome shotgun (WGS) entry which is preliminary data.</text>
</comment>
<dbReference type="RefSeq" id="WP_109792150.1">
    <property type="nucleotide sequence ID" value="NZ_PHIG01000018.1"/>
</dbReference>
<evidence type="ECO:0000313" key="3">
    <source>
        <dbReference type="EMBL" id="PJK30731.1"/>
    </source>
</evidence>
<evidence type="ECO:0000313" key="1">
    <source>
        <dbReference type="EMBL" id="PJK29308.1"/>
    </source>
</evidence>
<proteinExistence type="predicted"/>
<dbReference type="Proteomes" id="UP000229498">
    <property type="component" value="Unassembled WGS sequence"/>
</dbReference>
<dbReference type="AlphaFoldDB" id="A0A2M9G4U1"/>
<dbReference type="EMBL" id="PHIG01000025">
    <property type="protein sequence ID" value="PJK30508.1"/>
    <property type="molecule type" value="Genomic_DNA"/>
</dbReference>
<evidence type="ECO:0000313" key="4">
    <source>
        <dbReference type="Proteomes" id="UP000229498"/>
    </source>
</evidence>
<sequence>MLSTDLQHHVDQLRDLMRSGELTEERLQYALLGFEETIERVAELELMRVVAEPAQHALGGSTVRVCRPGEVPPPAGYREAAPQQIDGFGEVASFEPDPTQPVVRLEDFRGRR</sequence>
<evidence type="ECO:0000313" key="2">
    <source>
        <dbReference type="EMBL" id="PJK30508.1"/>
    </source>
</evidence>
<gene>
    <name evidence="3" type="ORF">CVT23_05010</name>
    <name evidence="2" type="ORF">CVT23_06060</name>
    <name evidence="1" type="ORF">CVT23_11940</name>
</gene>
<dbReference type="EMBL" id="PHIG01000033">
    <property type="protein sequence ID" value="PJK29308.1"/>
    <property type="molecule type" value="Genomic_DNA"/>
</dbReference>
<name>A0A2M9G4U1_9PROT</name>
<protein>
    <submittedName>
        <fullName evidence="3">Uncharacterized protein</fullName>
    </submittedName>
</protein>